<evidence type="ECO:0000313" key="1">
    <source>
        <dbReference type="EMBL" id="QDT64221.1"/>
    </source>
</evidence>
<keyword evidence="1" id="KW-0966">Cell projection</keyword>
<keyword evidence="1" id="KW-0969">Cilium</keyword>
<dbReference type="GO" id="GO:0032259">
    <property type="term" value="P:methylation"/>
    <property type="evidence" value="ECO:0007669"/>
    <property type="project" value="UniProtKB-KW"/>
</dbReference>
<dbReference type="AlphaFoldDB" id="A0A517T773"/>
<evidence type="ECO:0000313" key="2">
    <source>
        <dbReference type="Proteomes" id="UP000319976"/>
    </source>
</evidence>
<keyword evidence="1" id="KW-0808">Transferase</keyword>
<accession>A0A517T773</accession>
<keyword evidence="1" id="KW-0489">Methyltransferase</keyword>
<name>A0A517T773_9PLAN</name>
<organism evidence="1 2">
    <name type="scientific">Calycomorphotria hydatis</name>
    <dbReference type="NCBI Taxonomy" id="2528027"/>
    <lineage>
        <taxon>Bacteria</taxon>
        <taxon>Pseudomonadati</taxon>
        <taxon>Planctomycetota</taxon>
        <taxon>Planctomycetia</taxon>
        <taxon>Planctomycetales</taxon>
        <taxon>Planctomycetaceae</taxon>
        <taxon>Calycomorphotria</taxon>
    </lineage>
</organism>
<dbReference type="EMBL" id="CP036316">
    <property type="protein sequence ID" value="QDT64221.1"/>
    <property type="molecule type" value="Genomic_DNA"/>
</dbReference>
<dbReference type="KEGG" id="chya:V22_14520"/>
<dbReference type="Pfam" id="PF03692">
    <property type="entry name" value="CxxCxxCC"/>
    <property type="match status" value="1"/>
</dbReference>
<proteinExistence type="predicted"/>
<gene>
    <name evidence="1" type="ORF">V22_14520</name>
</gene>
<sequence length="154" mass="18058">MVSTVIPSVKREDVKPGDNLCSYCTGKCCRYFALPMETPTTWKDFDYIRWYMIHGRVSVFVDDETWYLMVHNDCSYLLPNNFCGAYEKRPSICREYTTESCEYDGDGAHDKYFETPEQIWEYAEAVLPRVERKEAARTLTLPIIEPMSLESCRK</sequence>
<reference evidence="1 2" key="1">
    <citation type="submission" date="2019-02" db="EMBL/GenBank/DDBJ databases">
        <title>Deep-cultivation of Planctomycetes and their phenomic and genomic characterization uncovers novel biology.</title>
        <authorList>
            <person name="Wiegand S."/>
            <person name="Jogler M."/>
            <person name="Boedeker C."/>
            <person name="Pinto D."/>
            <person name="Vollmers J."/>
            <person name="Rivas-Marin E."/>
            <person name="Kohn T."/>
            <person name="Peeters S.H."/>
            <person name="Heuer A."/>
            <person name="Rast P."/>
            <person name="Oberbeckmann S."/>
            <person name="Bunk B."/>
            <person name="Jeske O."/>
            <person name="Meyerdierks A."/>
            <person name="Storesund J.E."/>
            <person name="Kallscheuer N."/>
            <person name="Luecker S."/>
            <person name="Lage O.M."/>
            <person name="Pohl T."/>
            <person name="Merkel B.J."/>
            <person name="Hornburger P."/>
            <person name="Mueller R.-W."/>
            <person name="Bruemmer F."/>
            <person name="Labrenz M."/>
            <person name="Spormann A.M."/>
            <person name="Op den Camp H."/>
            <person name="Overmann J."/>
            <person name="Amann R."/>
            <person name="Jetten M.S.M."/>
            <person name="Mascher T."/>
            <person name="Medema M.H."/>
            <person name="Devos D.P."/>
            <person name="Kaster A.-K."/>
            <person name="Ovreas L."/>
            <person name="Rohde M."/>
            <person name="Galperin M.Y."/>
            <person name="Jogler C."/>
        </authorList>
    </citation>
    <scope>NUCLEOTIDE SEQUENCE [LARGE SCALE GENOMIC DNA]</scope>
    <source>
        <strain evidence="1 2">V22</strain>
    </source>
</reference>
<dbReference type="Proteomes" id="UP000319976">
    <property type="component" value="Chromosome"/>
</dbReference>
<dbReference type="RefSeq" id="WP_145261202.1">
    <property type="nucleotide sequence ID" value="NZ_CP036316.1"/>
</dbReference>
<dbReference type="OrthoDB" id="71604at2"/>
<dbReference type="InterPro" id="IPR005358">
    <property type="entry name" value="Puta_zinc/iron-chelating_dom"/>
</dbReference>
<protein>
    <submittedName>
        <fullName evidence="1">Flagellin N-methylase</fullName>
    </submittedName>
</protein>
<dbReference type="GO" id="GO:0008168">
    <property type="term" value="F:methyltransferase activity"/>
    <property type="evidence" value="ECO:0007669"/>
    <property type="project" value="UniProtKB-KW"/>
</dbReference>
<keyword evidence="2" id="KW-1185">Reference proteome</keyword>
<keyword evidence="1" id="KW-0282">Flagellum</keyword>